<dbReference type="Proteomes" id="UP000663860">
    <property type="component" value="Unassembled WGS sequence"/>
</dbReference>
<name>A0A814H3D8_9BILA</name>
<evidence type="ECO:0000259" key="4">
    <source>
        <dbReference type="Pfam" id="PF02826"/>
    </source>
</evidence>
<protein>
    <recommendedName>
        <fullName evidence="4">D-isomer specific 2-hydroxyacid dehydrogenase NAD-binding domain-containing protein</fullName>
    </recommendedName>
</protein>
<dbReference type="GO" id="GO:0051287">
    <property type="term" value="F:NAD binding"/>
    <property type="evidence" value="ECO:0007669"/>
    <property type="project" value="InterPro"/>
</dbReference>
<dbReference type="PANTHER" id="PTHR43026">
    <property type="entry name" value="2-HYDROXYACID DEHYDROGENASE HOMOLOG 1-RELATED"/>
    <property type="match status" value="1"/>
</dbReference>
<keyword evidence="3" id="KW-0520">NAD</keyword>
<dbReference type="PROSITE" id="PS00671">
    <property type="entry name" value="D_2_HYDROXYACID_DH_3"/>
    <property type="match status" value="1"/>
</dbReference>
<dbReference type="GO" id="GO:0016491">
    <property type="term" value="F:oxidoreductase activity"/>
    <property type="evidence" value="ECO:0007669"/>
    <property type="project" value="UniProtKB-KW"/>
</dbReference>
<dbReference type="AlphaFoldDB" id="A0A814H3D8"/>
<dbReference type="InterPro" id="IPR036291">
    <property type="entry name" value="NAD(P)-bd_dom_sf"/>
</dbReference>
<dbReference type="PANTHER" id="PTHR43026:SF1">
    <property type="entry name" value="2-HYDROXYACID DEHYDROGENASE HOMOLOG 1-RELATED"/>
    <property type="match status" value="1"/>
</dbReference>
<proteinExistence type="inferred from homology"/>
<organism evidence="5 6">
    <name type="scientific">Adineta steineri</name>
    <dbReference type="NCBI Taxonomy" id="433720"/>
    <lineage>
        <taxon>Eukaryota</taxon>
        <taxon>Metazoa</taxon>
        <taxon>Spiralia</taxon>
        <taxon>Gnathifera</taxon>
        <taxon>Rotifera</taxon>
        <taxon>Eurotatoria</taxon>
        <taxon>Bdelloidea</taxon>
        <taxon>Adinetida</taxon>
        <taxon>Adinetidae</taxon>
        <taxon>Adineta</taxon>
    </lineage>
</organism>
<reference evidence="5" key="1">
    <citation type="submission" date="2021-02" db="EMBL/GenBank/DDBJ databases">
        <authorList>
            <person name="Nowell W R."/>
        </authorList>
    </citation>
    <scope>NUCLEOTIDE SEQUENCE</scope>
</reference>
<dbReference type="InterPro" id="IPR006140">
    <property type="entry name" value="D-isomer_DH_NAD-bd"/>
</dbReference>
<dbReference type="EMBL" id="CAJNOE010000169">
    <property type="protein sequence ID" value="CAF1005186.1"/>
    <property type="molecule type" value="Genomic_DNA"/>
</dbReference>
<accession>A0A814H3D8</accession>
<evidence type="ECO:0000256" key="3">
    <source>
        <dbReference type="ARBA" id="ARBA00023027"/>
    </source>
</evidence>
<dbReference type="InterPro" id="IPR029753">
    <property type="entry name" value="D-isomer_DH_CS"/>
</dbReference>
<evidence type="ECO:0000313" key="6">
    <source>
        <dbReference type="Proteomes" id="UP000663860"/>
    </source>
</evidence>
<gene>
    <name evidence="5" type="ORF">IZO911_LOCUS17864</name>
</gene>
<evidence type="ECO:0000313" key="5">
    <source>
        <dbReference type="EMBL" id="CAF1005186.1"/>
    </source>
</evidence>
<sequence length="282" mass="31990">MINSIESAIIRKNNHHFYSQIPPPITLNRSINDTTCTTVTNIPYHHINRKHSHEKPSKKYHIIPTSCLHQPLSLKKTSSNLCNIFHSLSFDNIPSQNADDDPIISDEYQIDLNTNNEQSHTYLDDIQIKDEDRHALGFEYAELDDIYTQADIIAIHLPLDHKTKHLINTQSIEKMKKGVILVNTARGGLIDTKALINALKSGHVAGAGLDVYENEHKYFFNDFSSTIIDDDILIQLISYPNVILTAHQAFLTQEALCSIAKVTFENIYTFFTTGKPLNKPKL</sequence>
<evidence type="ECO:0000256" key="1">
    <source>
        <dbReference type="ARBA" id="ARBA00005854"/>
    </source>
</evidence>
<comment type="caution">
    <text evidence="5">The sequence shown here is derived from an EMBL/GenBank/DDBJ whole genome shotgun (WGS) entry which is preliminary data.</text>
</comment>
<dbReference type="SUPFAM" id="SSF51735">
    <property type="entry name" value="NAD(P)-binding Rossmann-fold domains"/>
    <property type="match status" value="1"/>
</dbReference>
<dbReference type="InterPro" id="IPR058205">
    <property type="entry name" value="D-LDH-like"/>
</dbReference>
<evidence type="ECO:0000256" key="2">
    <source>
        <dbReference type="ARBA" id="ARBA00023002"/>
    </source>
</evidence>
<keyword evidence="2" id="KW-0560">Oxidoreductase</keyword>
<comment type="similarity">
    <text evidence="1">Belongs to the D-isomer specific 2-hydroxyacid dehydrogenase family.</text>
</comment>
<dbReference type="Pfam" id="PF02826">
    <property type="entry name" value="2-Hacid_dh_C"/>
    <property type="match status" value="1"/>
</dbReference>
<dbReference type="PROSITE" id="PS00670">
    <property type="entry name" value="D_2_HYDROXYACID_DH_2"/>
    <property type="match status" value="1"/>
</dbReference>
<dbReference type="Gene3D" id="3.40.50.720">
    <property type="entry name" value="NAD(P)-binding Rossmann-like Domain"/>
    <property type="match status" value="1"/>
</dbReference>
<feature type="domain" description="D-isomer specific 2-hydroxyacid dehydrogenase NAD-binding" evidence="4">
    <location>
        <begin position="123"/>
        <end position="249"/>
    </location>
</feature>